<dbReference type="SUPFAM" id="SSF64438">
    <property type="entry name" value="CNF1/YfiH-like putative cysteine hydrolases"/>
    <property type="match status" value="1"/>
</dbReference>
<evidence type="ECO:0000313" key="12">
    <source>
        <dbReference type="Proteomes" id="UP000006001"/>
    </source>
</evidence>
<dbReference type="PANTHER" id="PTHR30616">
    <property type="entry name" value="UNCHARACTERIZED PROTEIN YFIH"/>
    <property type="match status" value="1"/>
</dbReference>
<evidence type="ECO:0000256" key="7">
    <source>
        <dbReference type="ARBA" id="ARBA00022833"/>
    </source>
</evidence>
<dbReference type="HOGENOM" id="CLU_065784_0_0_11"/>
<dbReference type="Pfam" id="PF02578">
    <property type="entry name" value="Cu-oxidase_4"/>
    <property type="match status" value="1"/>
</dbReference>
<dbReference type="GO" id="GO:0005507">
    <property type="term" value="F:copper ion binding"/>
    <property type="evidence" value="ECO:0007669"/>
    <property type="project" value="TreeGrafter"/>
</dbReference>
<keyword evidence="5" id="KW-0479">Metal-binding</keyword>
<comment type="catalytic activity">
    <reaction evidence="1">
        <text>inosine + phosphate = alpha-D-ribose 1-phosphate + hypoxanthine</text>
        <dbReference type="Rhea" id="RHEA:27646"/>
        <dbReference type="ChEBI" id="CHEBI:17368"/>
        <dbReference type="ChEBI" id="CHEBI:17596"/>
        <dbReference type="ChEBI" id="CHEBI:43474"/>
        <dbReference type="ChEBI" id="CHEBI:57720"/>
        <dbReference type="EC" id="2.4.2.1"/>
    </reaction>
    <physiologicalReaction direction="left-to-right" evidence="1">
        <dbReference type="Rhea" id="RHEA:27647"/>
    </physiologicalReaction>
</comment>
<dbReference type="InterPro" id="IPR003730">
    <property type="entry name" value="Cu_polyphenol_OxRdtase"/>
</dbReference>
<evidence type="ECO:0000256" key="8">
    <source>
        <dbReference type="ARBA" id="ARBA00047989"/>
    </source>
</evidence>
<dbReference type="OrthoDB" id="4279at2"/>
<evidence type="ECO:0000256" key="3">
    <source>
        <dbReference type="ARBA" id="ARBA00007353"/>
    </source>
</evidence>
<evidence type="ECO:0000313" key="11">
    <source>
        <dbReference type="EMBL" id="EEZ61898.1"/>
    </source>
</evidence>
<evidence type="ECO:0000256" key="4">
    <source>
        <dbReference type="ARBA" id="ARBA00022679"/>
    </source>
</evidence>
<reference evidence="11" key="1">
    <citation type="submission" date="2009-10" db="EMBL/GenBank/DDBJ databases">
        <authorList>
            <person name="Weinstock G."/>
            <person name="Sodergren E."/>
            <person name="Clifton S."/>
            <person name="Fulton L."/>
            <person name="Fulton B."/>
            <person name="Courtney L."/>
            <person name="Fronick C."/>
            <person name="Harrison M."/>
            <person name="Strong C."/>
            <person name="Farmer C."/>
            <person name="Delahaunty K."/>
            <person name="Markovic C."/>
            <person name="Hall O."/>
            <person name="Minx P."/>
            <person name="Tomlinson C."/>
            <person name="Mitreva M."/>
            <person name="Nelson J."/>
            <person name="Hou S."/>
            <person name="Wollam A."/>
            <person name="Pepin K.H."/>
            <person name="Johnson M."/>
            <person name="Bhonagiri V."/>
            <person name="Nash W.E."/>
            <person name="Warren W."/>
            <person name="Chinwalla A."/>
            <person name="Mardis E.R."/>
            <person name="Wilson R.K."/>
        </authorList>
    </citation>
    <scope>NUCLEOTIDE SEQUENCE [LARGE SCALE GENOMIC DNA]</scope>
    <source>
        <strain evidence="11">ATCC 700122</strain>
    </source>
</reference>
<dbReference type="PANTHER" id="PTHR30616:SF2">
    <property type="entry name" value="PURINE NUCLEOSIDE PHOSPHORYLASE LACC1"/>
    <property type="match status" value="1"/>
</dbReference>
<organism evidence="11 12">
    <name type="scientific">Slackia exigua (strain ATCC 700122 / DSM 15923 / CIP 105133 / JCM 11022 / KCTC 5966 / S-7)</name>
    <dbReference type="NCBI Taxonomy" id="649764"/>
    <lineage>
        <taxon>Bacteria</taxon>
        <taxon>Bacillati</taxon>
        <taxon>Actinomycetota</taxon>
        <taxon>Coriobacteriia</taxon>
        <taxon>Eggerthellales</taxon>
        <taxon>Eggerthellaceae</taxon>
        <taxon>Slackia</taxon>
    </lineage>
</organism>
<evidence type="ECO:0008006" key="13">
    <source>
        <dbReference type="Google" id="ProtNLM"/>
    </source>
</evidence>
<evidence type="ECO:0000256" key="1">
    <source>
        <dbReference type="ARBA" id="ARBA00000553"/>
    </source>
</evidence>
<comment type="caution">
    <text evidence="11">The sequence shown here is derived from an EMBL/GenBank/DDBJ whole genome shotgun (WGS) entry which is preliminary data.</text>
</comment>
<dbReference type="EMBL" id="ACUX02000005">
    <property type="protein sequence ID" value="EEZ61898.1"/>
    <property type="molecule type" value="Genomic_DNA"/>
</dbReference>
<protein>
    <recommendedName>
        <fullName evidence="13">Purine nucleoside phosphorylase</fullName>
    </recommendedName>
</protein>
<evidence type="ECO:0000256" key="6">
    <source>
        <dbReference type="ARBA" id="ARBA00022801"/>
    </source>
</evidence>
<dbReference type="GO" id="GO:0017061">
    <property type="term" value="F:S-methyl-5-thioadenosine phosphorylase activity"/>
    <property type="evidence" value="ECO:0007669"/>
    <property type="project" value="UniProtKB-EC"/>
</dbReference>
<dbReference type="AlphaFoldDB" id="D0WF28"/>
<sequence>MHAAPSPSLPLPRLAWGRGFSVPALLDEDLFAVTGVRIAFTCRDGGVSAPPYAGLNLGSHVGDDARDVAANRARLMAAFGCQDARLVVPHQVHGDAVVSLDDAASCEAAIAQAREAADALIVRDARIAALLCFADCVPVIIVAPDGSFAVVHAGWRGVMSRIVVKAAFDLVGGDASRLSGCNAYIGPHIGTCCFEVDEELAARFAATFGDGCVRETRHVDMARALAADLSKAGMDERRICDAGLCTYEDERFYSYRREGGTCGRQGAFACRMKDRR</sequence>
<comment type="similarity">
    <text evidence="3">Belongs to the purine nucleoside phosphorylase YfiH/LACC1 family.</text>
</comment>
<proteinExistence type="inferred from homology"/>
<dbReference type="STRING" id="649764.HMPREF0762_00535"/>
<gene>
    <name evidence="11" type="ORF">HMPREF0762_00535</name>
</gene>
<keyword evidence="7" id="KW-0862">Zinc</keyword>
<dbReference type="InterPro" id="IPR011324">
    <property type="entry name" value="Cytotoxic_necrot_fac-like_cat"/>
</dbReference>
<dbReference type="Proteomes" id="UP000006001">
    <property type="component" value="Unassembled WGS sequence"/>
</dbReference>
<evidence type="ECO:0000256" key="5">
    <source>
        <dbReference type="ARBA" id="ARBA00022723"/>
    </source>
</evidence>
<dbReference type="eggNOG" id="COG1496">
    <property type="taxonomic scope" value="Bacteria"/>
</dbReference>
<evidence type="ECO:0000256" key="10">
    <source>
        <dbReference type="ARBA" id="ARBA00049893"/>
    </source>
</evidence>
<keyword evidence="6" id="KW-0378">Hydrolase</keyword>
<dbReference type="Gene3D" id="3.60.140.10">
    <property type="entry name" value="CNF1/YfiH-like putative cysteine hydrolases"/>
    <property type="match status" value="1"/>
</dbReference>
<accession>D0WF28</accession>
<evidence type="ECO:0000256" key="2">
    <source>
        <dbReference type="ARBA" id="ARBA00003215"/>
    </source>
</evidence>
<keyword evidence="12" id="KW-1185">Reference proteome</keyword>
<comment type="catalytic activity">
    <reaction evidence="8">
        <text>adenosine + H2O + H(+) = inosine + NH4(+)</text>
        <dbReference type="Rhea" id="RHEA:24408"/>
        <dbReference type="ChEBI" id="CHEBI:15377"/>
        <dbReference type="ChEBI" id="CHEBI:15378"/>
        <dbReference type="ChEBI" id="CHEBI:16335"/>
        <dbReference type="ChEBI" id="CHEBI:17596"/>
        <dbReference type="ChEBI" id="CHEBI:28938"/>
        <dbReference type="EC" id="3.5.4.4"/>
    </reaction>
    <physiologicalReaction direction="left-to-right" evidence="8">
        <dbReference type="Rhea" id="RHEA:24409"/>
    </physiologicalReaction>
</comment>
<name>D0WF28_SLAES</name>
<comment type="catalytic activity">
    <reaction evidence="9">
        <text>adenosine + phosphate = alpha-D-ribose 1-phosphate + adenine</text>
        <dbReference type="Rhea" id="RHEA:27642"/>
        <dbReference type="ChEBI" id="CHEBI:16335"/>
        <dbReference type="ChEBI" id="CHEBI:16708"/>
        <dbReference type="ChEBI" id="CHEBI:43474"/>
        <dbReference type="ChEBI" id="CHEBI:57720"/>
        <dbReference type="EC" id="2.4.2.1"/>
    </reaction>
    <physiologicalReaction direction="left-to-right" evidence="9">
        <dbReference type="Rhea" id="RHEA:27643"/>
    </physiologicalReaction>
</comment>
<dbReference type="GO" id="GO:0016787">
    <property type="term" value="F:hydrolase activity"/>
    <property type="evidence" value="ECO:0007669"/>
    <property type="project" value="UniProtKB-KW"/>
</dbReference>
<dbReference type="CDD" id="cd16833">
    <property type="entry name" value="YfiH"/>
    <property type="match status" value="1"/>
</dbReference>
<comment type="catalytic activity">
    <reaction evidence="10">
        <text>S-methyl-5'-thioadenosine + phosphate = 5-(methylsulfanyl)-alpha-D-ribose 1-phosphate + adenine</text>
        <dbReference type="Rhea" id="RHEA:11852"/>
        <dbReference type="ChEBI" id="CHEBI:16708"/>
        <dbReference type="ChEBI" id="CHEBI:17509"/>
        <dbReference type="ChEBI" id="CHEBI:43474"/>
        <dbReference type="ChEBI" id="CHEBI:58533"/>
        <dbReference type="EC" id="2.4.2.28"/>
    </reaction>
    <physiologicalReaction direction="left-to-right" evidence="10">
        <dbReference type="Rhea" id="RHEA:11853"/>
    </physiologicalReaction>
</comment>
<keyword evidence="4" id="KW-0808">Transferase</keyword>
<dbReference type="InterPro" id="IPR038371">
    <property type="entry name" value="Cu_polyphenol_OxRdtase_sf"/>
</dbReference>
<evidence type="ECO:0000256" key="9">
    <source>
        <dbReference type="ARBA" id="ARBA00048968"/>
    </source>
</evidence>
<comment type="function">
    <text evidence="2">Purine nucleoside enzyme that catalyzes the phosphorolysis of adenosine and inosine nucleosides, yielding D-ribose 1-phosphate and the respective free bases, adenine and hypoxanthine. Also catalyzes the phosphorolysis of S-methyl-5'-thioadenosine into adenine and S-methyl-5-thio-alpha-D-ribose 1-phosphate. Also has adenosine deaminase activity.</text>
</comment>